<sequence length="289" mass="33889">MRSAQEMLELILETAKADERIRAVGMNGSRTNPNAAKDPFQDFDIVYVVTDVAAFVEDTRWVEVFGDRIIMQMPEAIELMPPRKDGTFAYLMLFTDGNRIDLTLIPVDRKETWNGDDKLSIVLLDKDNALPNLPEPTDEDYWVKRPTEKLFDNCCNEFWWVATYVAKGLWRNEPTYAYDHLTIIRQMLIQMLEWKIGIVTDFSTSVGKNGKHLERYLHENEWGRLVTTYPSLRADEMWEALFQMISLFEEVSEKVAKHFDYKQEIVDVENVKTYLLHIKKLFPEAKEIY</sequence>
<dbReference type="GO" id="GO:0016779">
    <property type="term" value="F:nucleotidyltransferase activity"/>
    <property type="evidence" value="ECO:0007669"/>
    <property type="project" value="UniProtKB-KW"/>
</dbReference>
<organism evidence="1 2">
    <name type="scientific">Alkalicoccobacillus porphyridii</name>
    <dbReference type="NCBI Taxonomy" id="2597270"/>
    <lineage>
        <taxon>Bacteria</taxon>
        <taxon>Bacillati</taxon>
        <taxon>Bacillota</taxon>
        <taxon>Bacilli</taxon>
        <taxon>Bacillales</taxon>
        <taxon>Bacillaceae</taxon>
        <taxon>Alkalicoccobacillus</taxon>
    </lineage>
</organism>
<dbReference type="InterPro" id="IPR043519">
    <property type="entry name" value="NT_sf"/>
</dbReference>
<dbReference type="Gene3D" id="3.30.460.10">
    <property type="entry name" value="Beta Polymerase, domain 2"/>
    <property type="match status" value="1"/>
</dbReference>
<keyword evidence="2" id="KW-1185">Reference proteome</keyword>
<dbReference type="SUPFAM" id="SSF81631">
    <property type="entry name" value="PAP/OAS1 substrate-binding domain"/>
    <property type="match status" value="1"/>
</dbReference>
<gene>
    <name evidence="1" type="primary">ant(6)</name>
    <name evidence="1" type="ORF">FN960_16680</name>
</gene>
<proteinExistence type="predicted"/>
<dbReference type="PIRSF" id="PIRSF000812">
    <property type="entry name" value="AAD"/>
    <property type="match status" value="1"/>
</dbReference>
<dbReference type="SUPFAM" id="SSF81301">
    <property type="entry name" value="Nucleotidyltransferase"/>
    <property type="match status" value="1"/>
</dbReference>
<keyword evidence="1" id="KW-0548">Nucleotidyltransferase</keyword>
<comment type="caution">
    <text evidence="1">The sequence shown here is derived from an EMBL/GenBank/DDBJ whole genome shotgun (WGS) entry which is preliminary data.</text>
</comment>
<dbReference type="OrthoDB" id="9776406at2"/>
<evidence type="ECO:0000313" key="2">
    <source>
        <dbReference type="Proteomes" id="UP000318521"/>
    </source>
</evidence>
<dbReference type="InterPro" id="IPR007530">
    <property type="entry name" value="Aminoglycoside_adenylylTfrase"/>
</dbReference>
<evidence type="ECO:0000313" key="1">
    <source>
        <dbReference type="EMBL" id="TSB45335.1"/>
    </source>
</evidence>
<name>A0A553ZVG5_9BACI</name>
<dbReference type="RefSeq" id="WP_143849997.1">
    <property type="nucleotide sequence ID" value="NZ_VLXZ01000012.1"/>
</dbReference>
<protein>
    <submittedName>
        <fullName evidence="1">Aminoglycoside 6-adenylyltransferase</fullName>
    </submittedName>
</protein>
<keyword evidence="1" id="KW-0808">Transferase</keyword>
<reference evidence="1 2" key="1">
    <citation type="submission" date="2019-07" db="EMBL/GenBank/DDBJ databases">
        <authorList>
            <person name="Park Y.J."/>
            <person name="Jeong S.E."/>
            <person name="Jung H.S."/>
        </authorList>
    </citation>
    <scope>NUCLEOTIDE SEQUENCE [LARGE SCALE GENOMIC DNA]</scope>
    <source>
        <strain evidence="2">P16(2019)</strain>
    </source>
</reference>
<dbReference type="Proteomes" id="UP000318521">
    <property type="component" value="Unassembled WGS sequence"/>
</dbReference>
<dbReference type="EMBL" id="VLXZ01000012">
    <property type="protein sequence ID" value="TSB45335.1"/>
    <property type="molecule type" value="Genomic_DNA"/>
</dbReference>
<dbReference type="AlphaFoldDB" id="A0A553ZVG5"/>
<dbReference type="Pfam" id="PF04439">
    <property type="entry name" value="Adenyl_transf"/>
    <property type="match status" value="1"/>
</dbReference>
<accession>A0A553ZVG5</accession>
<dbReference type="Gene3D" id="1.20.120.330">
    <property type="entry name" value="Nucleotidyltransferases domain 2"/>
    <property type="match status" value="1"/>
</dbReference>